<dbReference type="AlphaFoldDB" id="A0AAV8UEI0"/>
<keyword evidence="2" id="KW-1185">Reference proteome</keyword>
<dbReference type="Pfam" id="PF07209">
    <property type="entry name" value="DUF1415"/>
    <property type="match status" value="1"/>
</dbReference>
<sequence length="216" mass="24265">MTVAGFVVGNCYSSLSGRRVRTLKCEVRGGSASDEVVVRKLQGWAQNVVVELNLCPFAQPVVRDDKVRYFVSHGKDPVEVMNEVIREAEYLCERECEEVATTVVGIPDCMGRFDEFHQFATALEEMFEGDPRFQDSVLPAWFHPLAQWDGTDDDDPVNYDKRAPYPVINLLRAEEVDAVVNSGATQGILDHNSTVLIEKGIHRLRELYADLDAMGR</sequence>
<proteinExistence type="predicted"/>
<evidence type="ECO:0000313" key="1">
    <source>
        <dbReference type="EMBL" id="KAJ8900904.1"/>
    </source>
</evidence>
<reference evidence="1 2" key="1">
    <citation type="journal article" date="2023" name="Nat. Commun.">
        <title>Origin of minicircular mitochondrial genomes in red algae.</title>
        <authorList>
            <person name="Lee Y."/>
            <person name="Cho C.H."/>
            <person name="Lee Y.M."/>
            <person name="Park S.I."/>
            <person name="Yang J.H."/>
            <person name="West J.A."/>
            <person name="Bhattacharya D."/>
            <person name="Yoon H.S."/>
        </authorList>
    </citation>
    <scope>NUCLEOTIDE SEQUENCE [LARGE SCALE GENOMIC DNA]</scope>
    <source>
        <strain evidence="1 2">CCMP1338</strain>
        <tissue evidence="1">Whole cell</tissue>
    </source>
</reference>
<name>A0AAV8UEI0_9RHOD</name>
<evidence type="ECO:0000313" key="2">
    <source>
        <dbReference type="Proteomes" id="UP001157974"/>
    </source>
</evidence>
<comment type="caution">
    <text evidence="1">The sequence shown here is derived from an EMBL/GenBank/DDBJ whole genome shotgun (WGS) entry which is preliminary data.</text>
</comment>
<dbReference type="Proteomes" id="UP001157974">
    <property type="component" value="Unassembled WGS sequence"/>
</dbReference>
<gene>
    <name evidence="1" type="ORF">NDN08_000203</name>
</gene>
<evidence type="ECO:0008006" key="3">
    <source>
        <dbReference type="Google" id="ProtNLM"/>
    </source>
</evidence>
<organism evidence="1 2">
    <name type="scientific">Rhodosorus marinus</name>
    <dbReference type="NCBI Taxonomy" id="101924"/>
    <lineage>
        <taxon>Eukaryota</taxon>
        <taxon>Rhodophyta</taxon>
        <taxon>Stylonematophyceae</taxon>
        <taxon>Stylonematales</taxon>
        <taxon>Stylonemataceae</taxon>
        <taxon>Rhodosorus</taxon>
    </lineage>
</organism>
<dbReference type="EMBL" id="JAMWBK010000013">
    <property type="protein sequence ID" value="KAJ8900904.1"/>
    <property type="molecule type" value="Genomic_DNA"/>
</dbReference>
<accession>A0AAV8UEI0</accession>
<dbReference type="InterPro" id="IPR009858">
    <property type="entry name" value="DUF1415"/>
</dbReference>
<protein>
    <recommendedName>
        <fullName evidence="3">DUF1415 domain-containing protein</fullName>
    </recommendedName>
</protein>